<feature type="transmembrane region" description="Helical" evidence="2">
    <location>
        <begin position="118"/>
        <end position="144"/>
    </location>
</feature>
<dbReference type="RefSeq" id="WP_222199277.1">
    <property type="nucleotide sequence ID" value="NZ_JAIMFO010000005.1"/>
</dbReference>
<feature type="region of interest" description="Disordered" evidence="1">
    <location>
        <begin position="1"/>
        <end position="72"/>
    </location>
</feature>
<dbReference type="InterPro" id="IPR010898">
    <property type="entry name" value="Hpre_diP_synth_I"/>
</dbReference>
<evidence type="ECO:0000256" key="2">
    <source>
        <dbReference type="SAM" id="Phobius"/>
    </source>
</evidence>
<evidence type="ECO:0000313" key="3">
    <source>
        <dbReference type="EMBL" id="MBY4797567.1"/>
    </source>
</evidence>
<reference evidence="3 4" key="1">
    <citation type="submission" date="2021-08" db="EMBL/GenBank/DDBJ databases">
        <title>Collinsella faecalis sp. nov. isolated from swine faeces.</title>
        <authorList>
            <person name="Oh B.S."/>
            <person name="Lee J.H."/>
        </authorList>
    </citation>
    <scope>NUCLEOTIDE SEQUENCE [LARGE SCALE GENOMIC DNA]</scope>
    <source>
        <strain evidence="3 4">AGMB00827</strain>
    </source>
</reference>
<feature type="compositionally biased region" description="Polar residues" evidence="1">
    <location>
        <begin position="60"/>
        <end position="72"/>
    </location>
</feature>
<feature type="transmembrane region" description="Helical" evidence="2">
    <location>
        <begin position="86"/>
        <end position="106"/>
    </location>
</feature>
<evidence type="ECO:0000313" key="4">
    <source>
        <dbReference type="Proteomes" id="UP000700908"/>
    </source>
</evidence>
<keyword evidence="2" id="KW-0472">Membrane</keyword>
<feature type="transmembrane region" description="Helical" evidence="2">
    <location>
        <begin position="182"/>
        <end position="205"/>
    </location>
</feature>
<evidence type="ECO:0000256" key="1">
    <source>
        <dbReference type="SAM" id="MobiDB-lite"/>
    </source>
</evidence>
<organism evidence="3 4">
    <name type="scientific">Collinsella ureilytica</name>
    <dbReference type="NCBI Taxonomy" id="2869515"/>
    <lineage>
        <taxon>Bacteria</taxon>
        <taxon>Bacillati</taxon>
        <taxon>Actinomycetota</taxon>
        <taxon>Coriobacteriia</taxon>
        <taxon>Coriobacteriales</taxon>
        <taxon>Coriobacteriaceae</taxon>
        <taxon>Collinsella</taxon>
    </lineage>
</organism>
<feature type="compositionally biased region" description="Polar residues" evidence="1">
    <location>
        <begin position="14"/>
        <end position="23"/>
    </location>
</feature>
<keyword evidence="2" id="KW-1133">Transmembrane helix</keyword>
<feature type="transmembrane region" description="Helical" evidence="2">
    <location>
        <begin position="217"/>
        <end position="239"/>
    </location>
</feature>
<keyword evidence="2" id="KW-0812">Transmembrane</keyword>
<name>A0ABS7MJW1_9ACTN</name>
<dbReference type="Pfam" id="PF07456">
    <property type="entry name" value="Hpre_diP_synt_I"/>
    <property type="match status" value="1"/>
</dbReference>
<dbReference type="Gene3D" id="1.10.1760.20">
    <property type="match status" value="1"/>
</dbReference>
<comment type="caution">
    <text evidence="3">The sequence shown here is derived from an EMBL/GenBank/DDBJ whole genome shotgun (WGS) entry which is preliminary data.</text>
</comment>
<feature type="transmembrane region" description="Helical" evidence="2">
    <location>
        <begin position="156"/>
        <end position="175"/>
    </location>
</feature>
<dbReference type="Proteomes" id="UP000700908">
    <property type="component" value="Unassembled WGS sequence"/>
</dbReference>
<keyword evidence="4" id="KW-1185">Reference proteome</keyword>
<sequence>MSSQRHIRPDTHTSSRATCTSSEAARPGPGTTCPNSAAARPGSEATCPSSETARLDSEAPHQSSAATCANSEATHPSKRISAGAKAAHYGILVALALVAGYIEMLIPAPVPIPGIKLGLGNLVVLVTLVRMGTIGALAVTSAKAVLSSILFGNPQIMLFSLVGALLSWLVMALAYKSRMLSCISISVLGGVAHNAGQLMVVALLLTPQVALGSAPLLAASGMLAGAAIGIIAHTILAALPQQDRWSR</sequence>
<accession>A0ABS7MJW1</accession>
<gene>
    <name evidence="3" type="ORF">K6V98_04260</name>
</gene>
<proteinExistence type="predicted"/>
<protein>
    <submittedName>
        <fullName evidence="3">Gx transporter family protein</fullName>
    </submittedName>
</protein>
<dbReference type="EMBL" id="JAIMFO010000005">
    <property type="protein sequence ID" value="MBY4797567.1"/>
    <property type="molecule type" value="Genomic_DNA"/>
</dbReference>